<dbReference type="SMART" id="SM00635">
    <property type="entry name" value="BID_2"/>
    <property type="match status" value="4"/>
</dbReference>
<dbReference type="EMBL" id="FOTW01000019">
    <property type="protein sequence ID" value="SFM39762.1"/>
    <property type="molecule type" value="Genomic_DNA"/>
</dbReference>
<dbReference type="Pfam" id="PF11999">
    <property type="entry name" value="Ice_binding"/>
    <property type="match status" value="1"/>
</dbReference>
<dbReference type="SUPFAM" id="SSF49373">
    <property type="entry name" value="Invasin/intimin cell-adhesion fragments"/>
    <property type="match status" value="1"/>
</dbReference>
<dbReference type="Pfam" id="PF02368">
    <property type="entry name" value="Big_2"/>
    <property type="match status" value="3"/>
</dbReference>
<name>A0A1I4QI15_9BURK</name>
<feature type="domain" description="BIG2" evidence="3">
    <location>
        <begin position="43"/>
        <end position="125"/>
    </location>
</feature>
<feature type="domain" description="BIG2" evidence="3">
    <location>
        <begin position="303"/>
        <end position="384"/>
    </location>
</feature>
<gene>
    <name evidence="4" type="ORF">SAMN02982985_03937</name>
</gene>
<proteinExistence type="inferred from homology"/>
<reference evidence="4 5" key="1">
    <citation type="submission" date="2016-10" db="EMBL/GenBank/DDBJ databases">
        <authorList>
            <person name="de Groot N.N."/>
        </authorList>
    </citation>
    <scope>NUCLEOTIDE SEQUENCE [LARGE SCALE GENOMIC DNA]</scope>
    <source>
        <strain evidence="4 5">ATCC 43154</strain>
    </source>
</reference>
<keyword evidence="2" id="KW-0732">Signal</keyword>
<feature type="domain" description="BIG2" evidence="3">
    <location>
        <begin position="130"/>
        <end position="212"/>
    </location>
</feature>
<dbReference type="STRING" id="758825.SAMN02982985_03937"/>
<evidence type="ECO:0000259" key="3">
    <source>
        <dbReference type="SMART" id="SM00635"/>
    </source>
</evidence>
<dbReference type="Proteomes" id="UP000199470">
    <property type="component" value="Unassembled WGS sequence"/>
</dbReference>
<evidence type="ECO:0000313" key="4">
    <source>
        <dbReference type="EMBL" id="SFM39762.1"/>
    </source>
</evidence>
<sequence>MNVLKGYLQQPILSFGLVLAMLVAGCGGSDQGREPILGLPAAELVALAVTPVSASVAQGLSQQFVATATYADRSTQDVSATAQWSSAAPATASVNAASGLALGLAGGSAAISANFGGKSAAATLTVLPPALLSLALAPANPAIAIGAAQQFTVLGKYSDGSSRDLGANASFASASPLVASIGAANGLAVGLTAGASVVSVSAGGLAASTTLTVNSAALLSIALTPQNPVLQLGATRQLAVTASYADGSSADVSNASVFSAANPAVASSSAGGLVAGVAVGSGQVSASFGGQSASTTVTVANVTLSSIAVTPATASVVVGAGQQFVATATYSDNSTAIISNTAVWSSNAPLVGSVNGSGTASGVAVGSATISASAAGKSGSALLTVGATPPPPATSLNLGRAASFAVLAGTSITNNSGGTTLVSGDVGSPSQTVDPTQAAGYTNYKSGAILSGALADLQVAISDANGRTCDVSFAGGIDLGGLTLPPGVYCYAGAINITGTLTLNGPGVYIFRSALTLDATANAIVALNNGATAADVNWLPVGPTTLGANAVFKGNVLGQAAAITVGDNTTLLNGRVLSAAAVTLRNNQIAK</sequence>
<organism evidence="4 5">
    <name type="scientific">Rugamonas rubra</name>
    <dbReference type="NCBI Taxonomy" id="758825"/>
    <lineage>
        <taxon>Bacteria</taxon>
        <taxon>Pseudomonadati</taxon>
        <taxon>Pseudomonadota</taxon>
        <taxon>Betaproteobacteria</taxon>
        <taxon>Burkholderiales</taxon>
        <taxon>Oxalobacteraceae</taxon>
        <taxon>Telluria group</taxon>
        <taxon>Rugamonas</taxon>
    </lineage>
</organism>
<protein>
    <submittedName>
        <fullName evidence="4">Ig-like domain (Group 2)</fullName>
    </submittedName>
</protein>
<dbReference type="InterPro" id="IPR008964">
    <property type="entry name" value="Invasin/intimin_cell_adhesion"/>
</dbReference>
<feature type="domain" description="BIG2" evidence="3">
    <location>
        <begin position="217"/>
        <end position="298"/>
    </location>
</feature>
<evidence type="ECO:0000256" key="2">
    <source>
        <dbReference type="ARBA" id="ARBA00022729"/>
    </source>
</evidence>
<evidence type="ECO:0000256" key="1">
    <source>
        <dbReference type="ARBA" id="ARBA00005445"/>
    </source>
</evidence>
<comment type="similarity">
    <text evidence="1">Belongs to the ice-binding protein family.</text>
</comment>
<dbReference type="AlphaFoldDB" id="A0A1I4QI15"/>
<dbReference type="Gene3D" id="2.60.40.1080">
    <property type="match status" value="4"/>
</dbReference>
<dbReference type="RefSeq" id="WP_245774350.1">
    <property type="nucleotide sequence ID" value="NZ_FOTW01000019.1"/>
</dbReference>
<accession>A0A1I4QI15</accession>
<evidence type="ECO:0000313" key="5">
    <source>
        <dbReference type="Proteomes" id="UP000199470"/>
    </source>
</evidence>
<dbReference type="PROSITE" id="PS51257">
    <property type="entry name" value="PROKAR_LIPOPROTEIN"/>
    <property type="match status" value="1"/>
</dbReference>
<dbReference type="InterPro" id="IPR021884">
    <property type="entry name" value="Ice-bd_prot"/>
</dbReference>
<keyword evidence="5" id="KW-1185">Reference proteome</keyword>
<dbReference type="InterPro" id="IPR003343">
    <property type="entry name" value="Big_2"/>
</dbReference>